<dbReference type="InterPro" id="IPR000719">
    <property type="entry name" value="Prot_kinase_dom"/>
</dbReference>
<dbReference type="Gene3D" id="3.30.200.20">
    <property type="entry name" value="Phosphorylase Kinase, domain 1"/>
    <property type="match status" value="1"/>
</dbReference>
<evidence type="ECO:0000256" key="4">
    <source>
        <dbReference type="ARBA" id="ARBA00022840"/>
    </source>
</evidence>
<keyword evidence="1" id="KW-0808">Transferase</keyword>
<name>A0A401IHZ6_APHSA</name>
<sequence>MRHLNPGETLQNGRYTINSILGAGGFGITYLATENPSANQLAIKTLNATVQGKPNFIDLQNQFIKEAFLLAKCSHLHVVTVHNVFHEDELWYMVMEYIKGSDLSVYLQQKGILKETDGLTIIQKIGEALIYVHSQGFLHRDIKPHNILLPPNTLEAKLIDFGIAREFTAGETRTHTNYRTDGYAPPEQYEEKAKRDTYTDVYALAATLYNILTDQVPIPAQFRAYAALPPPNQFNNQISDRVNNAILKGMELKPANRPQTIQQFLDLLLPKDDLSSDRNVDYSKLRDLLKAGNWEEADEETAKVMCQAAKCSKQGWLGEEDIDNFPCTDLRTINQLWLDYSGGKFGFSVQKEIYQRLGGTREYNTEVWQAFGDEVGWRKGGRLLSYEYITFNTSAPLGHLPNKIWNGSRREGDVCELAIWIGIVFSRVGTCKL</sequence>
<evidence type="ECO:0000256" key="2">
    <source>
        <dbReference type="ARBA" id="ARBA00022741"/>
    </source>
</evidence>
<evidence type="ECO:0000256" key="3">
    <source>
        <dbReference type="ARBA" id="ARBA00022777"/>
    </source>
</evidence>
<dbReference type="OrthoDB" id="581647at2"/>
<dbReference type="CDD" id="cd14014">
    <property type="entry name" value="STKc_PknB_like"/>
    <property type="match status" value="1"/>
</dbReference>
<organism evidence="7 8">
    <name type="scientific">Aphanothece sacrum FPU1</name>
    <dbReference type="NCBI Taxonomy" id="1920663"/>
    <lineage>
        <taxon>Bacteria</taxon>
        <taxon>Bacillati</taxon>
        <taxon>Cyanobacteriota</taxon>
        <taxon>Cyanophyceae</taxon>
        <taxon>Oscillatoriophycideae</taxon>
        <taxon>Chroococcales</taxon>
        <taxon>Aphanothecaceae</taxon>
        <taxon>Aphanothece</taxon>
    </lineage>
</organism>
<keyword evidence="8" id="KW-1185">Reference proteome</keyword>
<dbReference type="CDD" id="cd16383">
    <property type="entry name" value="GUN4"/>
    <property type="match status" value="1"/>
</dbReference>
<dbReference type="GO" id="GO:0004674">
    <property type="term" value="F:protein serine/threonine kinase activity"/>
    <property type="evidence" value="ECO:0007669"/>
    <property type="project" value="UniProtKB-KW"/>
</dbReference>
<keyword evidence="3 7" id="KW-0418">Kinase</keyword>
<proteinExistence type="predicted"/>
<feature type="domain" description="Protein kinase" evidence="6">
    <location>
        <begin position="15"/>
        <end position="269"/>
    </location>
</feature>
<dbReference type="AlphaFoldDB" id="A0A401IHZ6"/>
<gene>
    <name evidence="7" type="ORF">AsFPU1_2215</name>
</gene>
<dbReference type="RefSeq" id="WP_124970631.1">
    <property type="nucleotide sequence ID" value="NZ_BDQK01000013.1"/>
</dbReference>
<dbReference type="InterPro" id="IPR037215">
    <property type="entry name" value="GUN4-like_sf"/>
</dbReference>
<evidence type="ECO:0000256" key="5">
    <source>
        <dbReference type="PROSITE-ProRule" id="PRU10141"/>
    </source>
</evidence>
<dbReference type="PANTHER" id="PTHR43289">
    <property type="entry name" value="MITOGEN-ACTIVATED PROTEIN KINASE KINASE KINASE 20-RELATED"/>
    <property type="match status" value="1"/>
</dbReference>
<dbReference type="Pfam" id="PF05419">
    <property type="entry name" value="GUN4"/>
    <property type="match status" value="1"/>
</dbReference>
<dbReference type="PROSITE" id="PS00107">
    <property type="entry name" value="PROTEIN_KINASE_ATP"/>
    <property type="match status" value="1"/>
</dbReference>
<dbReference type="Gene3D" id="1.10.510.10">
    <property type="entry name" value="Transferase(Phosphotransferase) domain 1"/>
    <property type="match status" value="1"/>
</dbReference>
<evidence type="ECO:0000313" key="7">
    <source>
        <dbReference type="EMBL" id="GBF80810.1"/>
    </source>
</evidence>
<keyword evidence="7" id="KW-0723">Serine/threonine-protein kinase</keyword>
<feature type="binding site" evidence="5">
    <location>
        <position position="44"/>
    </location>
    <ligand>
        <name>ATP</name>
        <dbReference type="ChEBI" id="CHEBI:30616"/>
    </ligand>
</feature>
<evidence type="ECO:0000256" key="1">
    <source>
        <dbReference type="ARBA" id="ARBA00022679"/>
    </source>
</evidence>
<dbReference type="InterPro" id="IPR011009">
    <property type="entry name" value="Kinase-like_dom_sf"/>
</dbReference>
<dbReference type="Proteomes" id="UP000287247">
    <property type="component" value="Unassembled WGS sequence"/>
</dbReference>
<comment type="caution">
    <text evidence="7">The sequence shown here is derived from an EMBL/GenBank/DDBJ whole genome shotgun (WGS) entry which is preliminary data.</text>
</comment>
<dbReference type="PROSITE" id="PS50011">
    <property type="entry name" value="PROTEIN_KINASE_DOM"/>
    <property type="match status" value="1"/>
</dbReference>
<dbReference type="SUPFAM" id="SSF56112">
    <property type="entry name" value="Protein kinase-like (PK-like)"/>
    <property type="match status" value="1"/>
</dbReference>
<dbReference type="GO" id="GO:0005524">
    <property type="term" value="F:ATP binding"/>
    <property type="evidence" value="ECO:0007669"/>
    <property type="project" value="UniProtKB-UniRule"/>
</dbReference>
<dbReference type="EMBL" id="BDQK01000013">
    <property type="protein sequence ID" value="GBF80810.1"/>
    <property type="molecule type" value="Genomic_DNA"/>
</dbReference>
<keyword evidence="2 5" id="KW-0547">Nucleotide-binding</keyword>
<dbReference type="InterPro" id="IPR008271">
    <property type="entry name" value="Ser/Thr_kinase_AS"/>
</dbReference>
<evidence type="ECO:0000313" key="8">
    <source>
        <dbReference type="Proteomes" id="UP000287247"/>
    </source>
</evidence>
<reference evidence="8" key="1">
    <citation type="submission" date="2017-05" db="EMBL/GenBank/DDBJ databases">
        <title>Physiological properties and genetic analysis related to exopolysaccharide production of fresh-water unicellular cyanobacterium Aphanothece sacrum, Suizenji Nori, that has been cultured as a food source in Japan.</title>
        <authorList>
            <person name="Kanesaki Y."/>
            <person name="Yoshikawa S."/>
            <person name="Ohki K."/>
        </authorList>
    </citation>
    <scope>NUCLEOTIDE SEQUENCE [LARGE SCALE GENOMIC DNA]</scope>
    <source>
        <strain evidence="8">FPU1</strain>
    </source>
</reference>
<dbReference type="SUPFAM" id="SSF140869">
    <property type="entry name" value="GUN4-like"/>
    <property type="match status" value="1"/>
</dbReference>
<dbReference type="Pfam" id="PF00069">
    <property type="entry name" value="Pkinase"/>
    <property type="match status" value="1"/>
</dbReference>
<dbReference type="SMART" id="SM00220">
    <property type="entry name" value="S_TKc"/>
    <property type="match status" value="1"/>
</dbReference>
<dbReference type="PROSITE" id="PS00108">
    <property type="entry name" value="PROTEIN_KINASE_ST"/>
    <property type="match status" value="1"/>
</dbReference>
<dbReference type="InterPro" id="IPR008629">
    <property type="entry name" value="GUN4-like"/>
</dbReference>
<accession>A0A401IHZ6</accession>
<dbReference type="InterPro" id="IPR017441">
    <property type="entry name" value="Protein_kinase_ATP_BS"/>
</dbReference>
<protein>
    <submittedName>
        <fullName evidence="7">Serine/threonine protein kinase</fullName>
    </submittedName>
</protein>
<keyword evidence="4 5" id="KW-0067">ATP-binding</keyword>
<dbReference type="Gene3D" id="1.10.10.1770">
    <property type="entry name" value="Gun4-like"/>
    <property type="match status" value="1"/>
</dbReference>
<dbReference type="PANTHER" id="PTHR43289:SF34">
    <property type="entry name" value="SERINE_THREONINE-PROTEIN KINASE YBDM-RELATED"/>
    <property type="match status" value="1"/>
</dbReference>
<evidence type="ECO:0000259" key="6">
    <source>
        <dbReference type="PROSITE" id="PS50011"/>
    </source>
</evidence>
<dbReference type="Gene3D" id="1.25.40.620">
    <property type="match status" value="1"/>
</dbReference>